<feature type="compositionally biased region" description="Low complexity" evidence="1">
    <location>
        <begin position="347"/>
        <end position="364"/>
    </location>
</feature>
<reference evidence="2 3" key="1">
    <citation type="submission" date="2018-06" db="EMBL/GenBank/DDBJ databases">
        <title>A transcriptomic atlas of mushroom development highlights an independent origin of complex multicellularity.</title>
        <authorList>
            <consortium name="DOE Joint Genome Institute"/>
            <person name="Krizsan K."/>
            <person name="Almasi E."/>
            <person name="Merenyi Z."/>
            <person name="Sahu N."/>
            <person name="Viragh M."/>
            <person name="Koszo T."/>
            <person name="Mondo S."/>
            <person name="Kiss B."/>
            <person name="Balint B."/>
            <person name="Kues U."/>
            <person name="Barry K."/>
            <person name="Hegedus J.C."/>
            <person name="Henrissat B."/>
            <person name="Johnson J."/>
            <person name="Lipzen A."/>
            <person name="Ohm R."/>
            <person name="Nagy I."/>
            <person name="Pangilinan J."/>
            <person name="Yan J."/>
            <person name="Xiong Y."/>
            <person name="Grigoriev I.V."/>
            <person name="Hibbett D.S."/>
            <person name="Nagy L.G."/>
        </authorList>
    </citation>
    <scope>NUCLEOTIDE SEQUENCE [LARGE SCALE GENOMIC DNA]</scope>
    <source>
        <strain evidence="2 3">SZMC22713</strain>
    </source>
</reference>
<feature type="region of interest" description="Disordered" evidence="1">
    <location>
        <begin position="1"/>
        <end position="48"/>
    </location>
</feature>
<accession>A0A4R5XFT7</accession>
<protein>
    <submittedName>
        <fullName evidence="2">Uncharacterized protein</fullName>
    </submittedName>
</protein>
<name>A0A4R5XFT7_9AGAM</name>
<dbReference type="EMBL" id="ML170156">
    <property type="protein sequence ID" value="TDL30021.1"/>
    <property type="molecule type" value="Genomic_DNA"/>
</dbReference>
<feature type="compositionally biased region" description="Basic and acidic residues" evidence="1">
    <location>
        <begin position="314"/>
        <end position="325"/>
    </location>
</feature>
<feature type="compositionally biased region" description="Acidic residues" evidence="1">
    <location>
        <begin position="249"/>
        <end position="260"/>
    </location>
</feature>
<dbReference type="OrthoDB" id="3245731at2759"/>
<feature type="compositionally biased region" description="Basic and acidic residues" evidence="1">
    <location>
        <begin position="298"/>
        <end position="307"/>
    </location>
</feature>
<evidence type="ECO:0000313" key="3">
    <source>
        <dbReference type="Proteomes" id="UP000294933"/>
    </source>
</evidence>
<sequence>MVFGLFGTRKPAVTDNEQRASPTNSIHGADKPPRTPSPGAGEQILDDGNTIADPATLITRLKRIPPKTLHSFVLREIPNASHVQLAALTAFFGTLEPPPVLHCVRCHKGYVEVENDDRACKVAHDDDSAEVEHVGLGRGKGTYETIFGCCNKTVEGDGDQGPPDGWCYEGMHTTDVKRARFRADSTPNDDKLISCSRRRCFEPESARRARKSLRGKQDSGSESEDDLAHDVVRENLKDIIGVPAHAGDEDAMEGVEEETVVAEPQPKKVRGKIESMKPRSTASSAASGSALKVPGSPGKEKLAEPRKVVKKPREKKEKVSADHKKSVSTSSHPGYPQATSLPPPPATTSSADPTASVPAITADASKPKAKAKRPRKSAADKANEAVYKPAKGADGDASESESAGSDWEDGGRGAGSKRGRGRGGAGGGGGKRRKVD</sequence>
<feature type="compositionally biased region" description="Low complexity" evidence="1">
    <location>
        <begin position="280"/>
        <end position="290"/>
    </location>
</feature>
<dbReference type="Proteomes" id="UP000294933">
    <property type="component" value="Unassembled WGS sequence"/>
</dbReference>
<feature type="region of interest" description="Disordered" evidence="1">
    <location>
        <begin position="206"/>
        <end position="229"/>
    </location>
</feature>
<gene>
    <name evidence="2" type="ORF">BD410DRAFT_50114</name>
</gene>
<feature type="region of interest" description="Disordered" evidence="1">
    <location>
        <begin position="243"/>
        <end position="436"/>
    </location>
</feature>
<feature type="compositionally biased region" description="Basic residues" evidence="1">
    <location>
        <begin position="367"/>
        <end position="376"/>
    </location>
</feature>
<proteinExistence type="predicted"/>
<dbReference type="AlphaFoldDB" id="A0A4R5XFT7"/>
<dbReference type="VEuPathDB" id="FungiDB:BD410DRAFT_50114"/>
<keyword evidence="3" id="KW-1185">Reference proteome</keyword>
<evidence type="ECO:0000256" key="1">
    <source>
        <dbReference type="SAM" id="MobiDB-lite"/>
    </source>
</evidence>
<evidence type="ECO:0000313" key="2">
    <source>
        <dbReference type="EMBL" id="TDL30021.1"/>
    </source>
</evidence>
<organism evidence="2 3">
    <name type="scientific">Rickenella mellea</name>
    <dbReference type="NCBI Taxonomy" id="50990"/>
    <lineage>
        <taxon>Eukaryota</taxon>
        <taxon>Fungi</taxon>
        <taxon>Dikarya</taxon>
        <taxon>Basidiomycota</taxon>
        <taxon>Agaricomycotina</taxon>
        <taxon>Agaricomycetes</taxon>
        <taxon>Hymenochaetales</taxon>
        <taxon>Rickenellaceae</taxon>
        <taxon>Rickenella</taxon>
    </lineage>
</organism>